<accession>A0A1J5DXF2</accession>
<reference evidence="2 3" key="1">
    <citation type="journal article" date="2016" name="Environ. Microbiol.">
        <title>Genomic resolution of a cold subsurface aquifer community provides metabolic insights for novel microbes adapted to high CO concentrations.</title>
        <authorList>
            <person name="Probst A.J."/>
            <person name="Castelle C.J."/>
            <person name="Singh A."/>
            <person name="Brown C.T."/>
            <person name="Anantharaman K."/>
            <person name="Sharon I."/>
            <person name="Hug L.A."/>
            <person name="Burstein D."/>
            <person name="Emerson J.B."/>
            <person name="Thomas B.C."/>
            <person name="Banfield J.F."/>
        </authorList>
    </citation>
    <scope>NUCLEOTIDE SEQUENCE [LARGE SCALE GENOMIC DNA]</scope>
    <source>
        <strain evidence="2">CG2_30_40_21</strain>
    </source>
</reference>
<keyword evidence="1" id="KW-0812">Transmembrane</keyword>
<gene>
    <name evidence="2" type="ORF">AUJ95_04125</name>
</gene>
<dbReference type="Proteomes" id="UP000183085">
    <property type="component" value="Unassembled WGS sequence"/>
</dbReference>
<dbReference type="STRING" id="1817895.AUJ95_04125"/>
<keyword evidence="1" id="KW-1133">Transmembrane helix</keyword>
<proteinExistence type="predicted"/>
<dbReference type="AlphaFoldDB" id="A0A1J5DXF2"/>
<comment type="caution">
    <text evidence="2">The sequence shown here is derived from an EMBL/GenBank/DDBJ whole genome shotgun (WGS) entry which is preliminary data.</text>
</comment>
<protein>
    <recommendedName>
        <fullName evidence="4">YvrJ family protein</fullName>
    </recommendedName>
</protein>
<evidence type="ECO:0000313" key="3">
    <source>
        <dbReference type="Proteomes" id="UP000183085"/>
    </source>
</evidence>
<keyword evidence="1" id="KW-0472">Membrane</keyword>
<organism evidence="2 3">
    <name type="scientific">Candidatus Desantisbacteria bacterium CG2_30_40_21</name>
    <dbReference type="NCBI Taxonomy" id="1817895"/>
    <lineage>
        <taxon>Bacteria</taxon>
        <taxon>Candidatus Desantisiibacteriota</taxon>
    </lineage>
</organism>
<sequence length="61" mass="7024">MNIEIIFDAVKDIGLPSVLIILLLLFQFRSIIKLEKEKEKLLDLLLKHFGGEKNGMDKIDN</sequence>
<evidence type="ECO:0000256" key="1">
    <source>
        <dbReference type="SAM" id="Phobius"/>
    </source>
</evidence>
<evidence type="ECO:0008006" key="4">
    <source>
        <dbReference type="Google" id="ProtNLM"/>
    </source>
</evidence>
<evidence type="ECO:0000313" key="2">
    <source>
        <dbReference type="EMBL" id="OIP40777.1"/>
    </source>
</evidence>
<feature type="transmembrane region" description="Helical" evidence="1">
    <location>
        <begin position="13"/>
        <end position="32"/>
    </location>
</feature>
<dbReference type="EMBL" id="MNYI01000105">
    <property type="protein sequence ID" value="OIP40777.1"/>
    <property type="molecule type" value="Genomic_DNA"/>
</dbReference>
<name>A0A1J5DXF2_9BACT</name>